<keyword evidence="15" id="KW-1185">Reference proteome</keyword>
<keyword evidence="6" id="KW-0378">Hydrolase</keyword>
<feature type="domain" description="Peptidase M50" evidence="12">
    <location>
        <begin position="20"/>
        <end position="399"/>
    </location>
</feature>
<dbReference type="CDD" id="cd23081">
    <property type="entry name" value="cpPDZ_EcRseP-like"/>
    <property type="match status" value="1"/>
</dbReference>
<dbReference type="InterPro" id="IPR036034">
    <property type="entry name" value="PDZ_sf"/>
</dbReference>
<keyword evidence="5 11" id="KW-0812">Transmembrane</keyword>
<evidence type="ECO:0000256" key="6">
    <source>
        <dbReference type="ARBA" id="ARBA00022801"/>
    </source>
</evidence>
<evidence type="ECO:0000256" key="5">
    <source>
        <dbReference type="ARBA" id="ARBA00022692"/>
    </source>
</evidence>
<evidence type="ECO:0000259" key="13">
    <source>
        <dbReference type="Pfam" id="PF17820"/>
    </source>
</evidence>
<evidence type="ECO:0000256" key="3">
    <source>
        <dbReference type="ARBA" id="ARBA00007931"/>
    </source>
</evidence>
<dbReference type="PANTHER" id="PTHR42837">
    <property type="entry name" value="REGULATOR OF SIGMA-E PROTEASE RSEP"/>
    <property type="match status" value="1"/>
</dbReference>
<name>A0A3S8Z5W7_9ACTO</name>
<dbReference type="Gene3D" id="2.30.42.10">
    <property type="match status" value="1"/>
</dbReference>
<accession>A0A3S8Z5W7</accession>
<dbReference type="SUPFAM" id="SSF50156">
    <property type="entry name" value="PDZ domain-like"/>
    <property type="match status" value="1"/>
</dbReference>
<dbReference type="Pfam" id="PF17820">
    <property type="entry name" value="PDZ_6"/>
    <property type="match status" value="1"/>
</dbReference>
<evidence type="ECO:0000313" key="14">
    <source>
        <dbReference type="EMBL" id="AZN28887.1"/>
    </source>
</evidence>
<evidence type="ECO:0000256" key="7">
    <source>
        <dbReference type="ARBA" id="ARBA00022833"/>
    </source>
</evidence>
<dbReference type="OrthoDB" id="9782003at2"/>
<dbReference type="InterPro" id="IPR041489">
    <property type="entry name" value="PDZ_6"/>
</dbReference>
<feature type="transmembrane region" description="Helical" evidence="11">
    <location>
        <begin position="6"/>
        <end position="30"/>
    </location>
</feature>
<gene>
    <name evidence="14" type="ORF">EJO69_00170</name>
</gene>
<evidence type="ECO:0000259" key="12">
    <source>
        <dbReference type="Pfam" id="PF02163"/>
    </source>
</evidence>
<feature type="transmembrane region" description="Helical" evidence="11">
    <location>
        <begin position="416"/>
        <end position="437"/>
    </location>
</feature>
<dbReference type="GO" id="GO:0006508">
    <property type="term" value="P:proteolysis"/>
    <property type="evidence" value="ECO:0007669"/>
    <property type="project" value="UniProtKB-KW"/>
</dbReference>
<dbReference type="Proteomes" id="UP000270021">
    <property type="component" value="Chromosome"/>
</dbReference>
<keyword evidence="9 14" id="KW-0482">Metalloprotease</keyword>
<evidence type="ECO:0000256" key="10">
    <source>
        <dbReference type="ARBA" id="ARBA00023136"/>
    </source>
</evidence>
<dbReference type="PANTHER" id="PTHR42837:SF2">
    <property type="entry name" value="MEMBRANE METALLOPROTEASE ARASP2, CHLOROPLASTIC-RELATED"/>
    <property type="match status" value="1"/>
</dbReference>
<evidence type="ECO:0000256" key="11">
    <source>
        <dbReference type="SAM" id="Phobius"/>
    </source>
</evidence>
<dbReference type="KEGG" id="fsl:EJO69_00170"/>
<evidence type="ECO:0000256" key="1">
    <source>
        <dbReference type="ARBA" id="ARBA00001947"/>
    </source>
</evidence>
<comment type="cofactor">
    <cofactor evidence="1">
        <name>Zn(2+)</name>
        <dbReference type="ChEBI" id="CHEBI:29105"/>
    </cofactor>
</comment>
<dbReference type="GO" id="GO:0004222">
    <property type="term" value="F:metalloendopeptidase activity"/>
    <property type="evidence" value="ECO:0007669"/>
    <property type="project" value="InterPro"/>
</dbReference>
<comment type="subcellular location">
    <subcellularLocation>
        <location evidence="2">Membrane</location>
        <topology evidence="2">Multi-pass membrane protein</topology>
    </subcellularLocation>
</comment>
<sequence>MGPWPGAGVGAVSLTGLVVLIVGIIVAIALHELGHLLPAKAFRVKVPKYFIGFGPTLFSRMFRGTEYGVKAVPLGGFVQLSGMYPPAREGARLVNRKGQLTLAEEARQVSAQQIEPGEEDRAFYRLSAPKKLTVMFGGPFVNLLLALILATVLLVGIGAPAFLAQVGAIPDCVSTSGQCGTDDPATPAEQGGLRDGDEIISWGGVPTEDWEDVQQAIAGGRAEPTEVVIERDGSRQSLTITPVMVERPVVGDDGQIVVEDGTTLTQVMPYVGIAPAVGLERQSIVEVPGYVGSMLTQVAGVVVRLPVHLWNLTSDFVTGQERDQTSIVGIIGVAQVAGQITGAEIEGYSAIEKSADLINLLIALNISLFAFNMLPLLPLDGGHITGALYEGARRRWAKLRGRPDPGPADTARLMPLSYGVAVAFILMTVILIVVDIFNPVSIY</sequence>
<keyword evidence="4 14" id="KW-0645">Protease</keyword>
<dbReference type="InterPro" id="IPR008915">
    <property type="entry name" value="Peptidase_M50"/>
</dbReference>
<keyword evidence="7" id="KW-0862">Zinc</keyword>
<dbReference type="CDD" id="cd06163">
    <property type="entry name" value="S2P-M50_PDZ_RseP-like"/>
    <property type="match status" value="1"/>
</dbReference>
<keyword evidence="8 11" id="KW-1133">Transmembrane helix</keyword>
<dbReference type="AlphaFoldDB" id="A0A3S8Z5W7"/>
<protein>
    <submittedName>
        <fullName evidence="14">RIP metalloprotease</fullName>
    </submittedName>
</protein>
<proteinExistence type="inferred from homology"/>
<evidence type="ECO:0000256" key="9">
    <source>
        <dbReference type="ARBA" id="ARBA00023049"/>
    </source>
</evidence>
<dbReference type="EMBL" id="CP034438">
    <property type="protein sequence ID" value="AZN28887.1"/>
    <property type="molecule type" value="Genomic_DNA"/>
</dbReference>
<feature type="domain" description="PDZ" evidence="13">
    <location>
        <begin position="183"/>
        <end position="231"/>
    </location>
</feature>
<evidence type="ECO:0000313" key="15">
    <source>
        <dbReference type="Proteomes" id="UP000270021"/>
    </source>
</evidence>
<evidence type="ECO:0000256" key="8">
    <source>
        <dbReference type="ARBA" id="ARBA00022989"/>
    </source>
</evidence>
<reference evidence="14 15" key="1">
    <citation type="submission" date="2018-12" db="EMBL/GenBank/DDBJ databases">
        <title>Complete genome sequence of Flaviflexus salsibiostraticola KCTC 33148.</title>
        <authorList>
            <person name="Bae J.-W."/>
        </authorList>
    </citation>
    <scope>NUCLEOTIDE SEQUENCE [LARGE SCALE GENOMIC DNA]</scope>
    <source>
        <strain evidence="14 15">KCTC 33148</strain>
    </source>
</reference>
<organism evidence="14 15">
    <name type="scientific">Flaviflexus salsibiostraticola</name>
    <dbReference type="NCBI Taxonomy" id="1282737"/>
    <lineage>
        <taxon>Bacteria</taxon>
        <taxon>Bacillati</taxon>
        <taxon>Actinomycetota</taxon>
        <taxon>Actinomycetes</taxon>
        <taxon>Actinomycetales</taxon>
        <taxon>Actinomycetaceae</taxon>
        <taxon>Flaviflexus</taxon>
    </lineage>
</organism>
<evidence type="ECO:0000256" key="4">
    <source>
        <dbReference type="ARBA" id="ARBA00022670"/>
    </source>
</evidence>
<dbReference type="InterPro" id="IPR004387">
    <property type="entry name" value="Pept_M50_Zn"/>
</dbReference>
<dbReference type="GO" id="GO:0016020">
    <property type="term" value="C:membrane"/>
    <property type="evidence" value="ECO:0007669"/>
    <property type="project" value="UniProtKB-SubCell"/>
</dbReference>
<keyword evidence="10 11" id="KW-0472">Membrane</keyword>
<feature type="transmembrane region" description="Helical" evidence="11">
    <location>
        <begin position="140"/>
        <end position="163"/>
    </location>
</feature>
<evidence type="ECO:0000256" key="2">
    <source>
        <dbReference type="ARBA" id="ARBA00004141"/>
    </source>
</evidence>
<dbReference type="Pfam" id="PF02163">
    <property type="entry name" value="Peptidase_M50"/>
    <property type="match status" value="1"/>
</dbReference>
<comment type="similarity">
    <text evidence="3">Belongs to the peptidase M50B family.</text>
</comment>